<proteinExistence type="predicted"/>
<evidence type="ECO:0000313" key="2">
    <source>
        <dbReference type="Proteomes" id="UP000507245"/>
    </source>
</evidence>
<sequence length="228" mass="25235">MGYTFSIVAACRVIDSLSCIPLIKSVKVEIQLDTADKVCKSRASNFLVKGSDGRKSVRNGPRSKLSVSSMKEALPSPSFFFKQHSTNTRTERNNTAEPPIAMAMTAPILSFLFDPFSVFKGTIGPGGGRFKLKFKCKSLGMLISGIDSVRELFWRFSPVRRVKFWIVAGMLPVKELKDKSSKVRKGENIRGKIPTEAAGPKAKDHEGIQPACRECLLELDHTIQQLEV</sequence>
<protein>
    <submittedName>
        <fullName evidence="1">Uncharacterized protein</fullName>
    </submittedName>
</protein>
<organism evidence="1 2">
    <name type="scientific">Prunus armeniaca</name>
    <name type="common">Apricot</name>
    <name type="synonym">Armeniaca vulgaris</name>
    <dbReference type="NCBI Taxonomy" id="36596"/>
    <lineage>
        <taxon>Eukaryota</taxon>
        <taxon>Viridiplantae</taxon>
        <taxon>Streptophyta</taxon>
        <taxon>Embryophyta</taxon>
        <taxon>Tracheophyta</taxon>
        <taxon>Spermatophyta</taxon>
        <taxon>Magnoliopsida</taxon>
        <taxon>eudicotyledons</taxon>
        <taxon>Gunneridae</taxon>
        <taxon>Pentapetalae</taxon>
        <taxon>rosids</taxon>
        <taxon>fabids</taxon>
        <taxon>Rosales</taxon>
        <taxon>Rosaceae</taxon>
        <taxon>Amygdaloideae</taxon>
        <taxon>Amygdaleae</taxon>
        <taxon>Prunus</taxon>
    </lineage>
</organism>
<reference evidence="2" key="1">
    <citation type="journal article" date="2020" name="Genome Biol.">
        <title>Gamete binning: chromosome-level and haplotype-resolved genome assembly enabled by high-throughput single-cell sequencing of gamete genomes.</title>
        <authorList>
            <person name="Campoy J.A."/>
            <person name="Sun H."/>
            <person name="Goel M."/>
            <person name="Jiao W.-B."/>
            <person name="Folz-Donahue K."/>
            <person name="Wang N."/>
            <person name="Rubio M."/>
            <person name="Liu C."/>
            <person name="Kukat C."/>
            <person name="Ruiz D."/>
            <person name="Huettel B."/>
            <person name="Schneeberger K."/>
        </authorList>
    </citation>
    <scope>NUCLEOTIDE SEQUENCE [LARGE SCALE GENOMIC DNA]</scope>
    <source>
        <strain evidence="2">cv. Rojo Pasion</strain>
    </source>
</reference>
<dbReference type="AlphaFoldDB" id="A0A6J5XN95"/>
<name>A0A6J5XN95_PRUAR</name>
<accession>A0A6J5XN95</accession>
<evidence type="ECO:0000313" key="1">
    <source>
        <dbReference type="EMBL" id="CAB4315396.1"/>
    </source>
</evidence>
<dbReference type="EMBL" id="CAEKKB010000006">
    <property type="protein sequence ID" value="CAB4315396.1"/>
    <property type="molecule type" value="Genomic_DNA"/>
</dbReference>
<keyword evidence="2" id="KW-1185">Reference proteome</keyword>
<gene>
    <name evidence="1" type="ORF">ORAREDHAP_LOCUS40069</name>
</gene>
<dbReference type="Proteomes" id="UP000507245">
    <property type="component" value="Unassembled WGS sequence"/>
</dbReference>